<dbReference type="Proteomes" id="UP000450000">
    <property type="component" value="Unassembled WGS sequence"/>
</dbReference>
<accession>A0A6N7KZZ9</accession>
<proteinExistence type="predicted"/>
<evidence type="ECO:0000313" key="3">
    <source>
        <dbReference type="Proteomes" id="UP000450000"/>
    </source>
</evidence>
<feature type="domain" description="Ricin B lectin" evidence="1">
    <location>
        <begin position="17"/>
        <end position="70"/>
    </location>
</feature>
<dbReference type="AlphaFoldDB" id="A0A6N7KZZ9"/>
<evidence type="ECO:0000259" key="1">
    <source>
        <dbReference type="Pfam" id="PF14200"/>
    </source>
</evidence>
<organism evidence="2 3">
    <name type="scientific">Streptomyces kaniharaensis</name>
    <dbReference type="NCBI Taxonomy" id="212423"/>
    <lineage>
        <taxon>Bacteria</taxon>
        <taxon>Bacillati</taxon>
        <taxon>Actinomycetota</taxon>
        <taxon>Actinomycetes</taxon>
        <taxon>Kitasatosporales</taxon>
        <taxon>Streptomycetaceae</taxon>
        <taxon>Streptomyces</taxon>
    </lineage>
</organism>
<sequence>MYRPIPEPDQPGVFELGARAQQWDCLNQPGSLWEVPWPSADGTRLIRNHSYYYLEVENSSSSNGARVQQWEWLNQPGARWRL</sequence>
<keyword evidence="3" id="KW-1185">Reference proteome</keyword>
<gene>
    <name evidence="2" type="ORF">F7Q99_27240</name>
</gene>
<protein>
    <submittedName>
        <fullName evidence="2">RICIN domain-containing protein</fullName>
    </submittedName>
</protein>
<dbReference type="InterPro" id="IPR035992">
    <property type="entry name" value="Ricin_B-like_lectins"/>
</dbReference>
<comment type="caution">
    <text evidence="2">The sequence shown here is derived from an EMBL/GenBank/DDBJ whole genome shotgun (WGS) entry which is preliminary data.</text>
</comment>
<dbReference type="InterPro" id="IPR000772">
    <property type="entry name" value="Ricin_B_lectin"/>
</dbReference>
<dbReference type="CDD" id="cd00161">
    <property type="entry name" value="beta-trefoil_Ricin-like"/>
    <property type="match status" value="1"/>
</dbReference>
<dbReference type="Gene3D" id="2.80.10.50">
    <property type="match status" value="1"/>
</dbReference>
<evidence type="ECO:0000313" key="2">
    <source>
        <dbReference type="EMBL" id="MQS15858.1"/>
    </source>
</evidence>
<reference evidence="2 3" key="1">
    <citation type="submission" date="2019-09" db="EMBL/GenBank/DDBJ databases">
        <title>Genome Sequences of Streptomyces kaniharaensis ATCC 21070.</title>
        <authorList>
            <person name="Zhu W."/>
            <person name="De Crecy-Lagard V."/>
            <person name="Richards N.G."/>
        </authorList>
    </citation>
    <scope>NUCLEOTIDE SEQUENCE [LARGE SCALE GENOMIC DNA]</scope>
    <source>
        <strain evidence="2 3">SF-557</strain>
    </source>
</reference>
<dbReference type="EMBL" id="WBOF01000001">
    <property type="protein sequence ID" value="MQS15858.1"/>
    <property type="molecule type" value="Genomic_DNA"/>
</dbReference>
<dbReference type="Pfam" id="PF14200">
    <property type="entry name" value="RicinB_lectin_2"/>
    <property type="match status" value="1"/>
</dbReference>
<name>A0A6N7KZZ9_9ACTN</name>
<dbReference type="SUPFAM" id="SSF50370">
    <property type="entry name" value="Ricin B-like lectins"/>
    <property type="match status" value="1"/>
</dbReference>